<dbReference type="InterPro" id="IPR038352">
    <property type="entry name" value="Imelysin_sf"/>
</dbReference>
<organism evidence="5 6">
    <name type="scientific">Pannonibacter tanglangensis</name>
    <dbReference type="NCBI Taxonomy" id="2750084"/>
    <lineage>
        <taxon>Bacteria</taxon>
        <taxon>Pseudomonadati</taxon>
        <taxon>Pseudomonadota</taxon>
        <taxon>Alphaproteobacteria</taxon>
        <taxon>Hyphomicrobiales</taxon>
        <taxon>Stappiaceae</taxon>
        <taxon>Pannonibacter</taxon>
    </lineage>
</organism>
<dbReference type="GO" id="GO:0030313">
    <property type="term" value="C:cell envelope"/>
    <property type="evidence" value="ECO:0007669"/>
    <property type="project" value="UniProtKB-SubCell"/>
</dbReference>
<sequence>MLKIPAALVALSLLTAGGARGETTVQPVQVGQPAQVAASYGDYVRSSLEGYIRPAMGRFASDAARLPDAVQGACAAGDDSAREEFRAVYGATLASFARIGFLRFGPLAEANRLERLAFLPDARGVAQRQVRRILADRDATATTAGQLAGKSVAVQGLTALQLVAFDEEGRVTLGGTGDPDAAFSCAYALAIAGNVASLAGDLARDWADPAGFSGELLAPGPDRPLLKSDKEAAELIFNAIVTGFVIVRDQDLLPALGSGPDSAKPGRLPFARSGFTLAYLSAEISGLAEALKAGGYERGLDSEGTWIPASLEFEFGNALKALARLREPMRVTLAEPETHAGLSYVALVLKGLRDTVALNLAGSLNLSGGFNALDGD</sequence>
<evidence type="ECO:0000313" key="6">
    <source>
        <dbReference type="Proteomes" id="UP000586722"/>
    </source>
</evidence>
<evidence type="ECO:0000256" key="1">
    <source>
        <dbReference type="ARBA" id="ARBA00004196"/>
    </source>
</evidence>
<dbReference type="InterPro" id="IPR034984">
    <property type="entry name" value="Imelysin-like_IPPA"/>
</dbReference>
<evidence type="ECO:0000313" key="5">
    <source>
        <dbReference type="EMBL" id="NBN80461.1"/>
    </source>
</evidence>
<reference evidence="5 6" key="1">
    <citation type="submission" date="2020-01" db="EMBL/GenBank/DDBJ databases">
        <authorList>
            <person name="Peng S.Y."/>
            <person name="Li J."/>
            <person name="Wang M."/>
            <person name="Wang L."/>
            <person name="Wang C.Q."/>
            <person name="Wang J.R."/>
        </authorList>
    </citation>
    <scope>NUCLEOTIDE SEQUENCE [LARGE SCALE GENOMIC DNA]</scope>
    <source>
        <strain evidence="5 6">XCT-53</strain>
    </source>
</reference>
<comment type="subcellular location">
    <subcellularLocation>
        <location evidence="1">Cell envelope</location>
    </subcellularLocation>
</comment>
<comment type="caution">
    <text evidence="5">The sequence shown here is derived from an EMBL/GenBank/DDBJ whole genome shotgun (WGS) entry which is preliminary data.</text>
</comment>
<proteinExistence type="predicted"/>
<evidence type="ECO:0000259" key="4">
    <source>
        <dbReference type="Pfam" id="PF09375"/>
    </source>
</evidence>
<dbReference type="Gene3D" id="1.20.1420.20">
    <property type="entry name" value="M75 peptidase, HXXE motif"/>
    <property type="match status" value="1"/>
</dbReference>
<evidence type="ECO:0000256" key="3">
    <source>
        <dbReference type="SAM" id="SignalP"/>
    </source>
</evidence>
<accession>A0A7X5JBG1</accession>
<dbReference type="RefSeq" id="WP_161709696.1">
    <property type="nucleotide sequence ID" value="NZ_JAABLQ010000004.1"/>
</dbReference>
<dbReference type="Proteomes" id="UP000586722">
    <property type="component" value="Unassembled WGS sequence"/>
</dbReference>
<feature type="chain" id="PRO_5031163536" description="Imelysin-like domain-containing protein" evidence="3">
    <location>
        <begin position="22"/>
        <end position="376"/>
    </location>
</feature>
<feature type="domain" description="Imelysin-like" evidence="4">
    <location>
        <begin position="55"/>
        <end position="338"/>
    </location>
</feature>
<evidence type="ECO:0000256" key="2">
    <source>
        <dbReference type="ARBA" id="ARBA00022729"/>
    </source>
</evidence>
<dbReference type="InterPro" id="IPR018976">
    <property type="entry name" value="Imelysin-like"/>
</dbReference>
<keyword evidence="6" id="KW-1185">Reference proteome</keyword>
<name>A0A7X5JBG1_9HYPH</name>
<gene>
    <name evidence="5" type="ORF">GWI72_19465</name>
</gene>
<dbReference type="CDD" id="cd14659">
    <property type="entry name" value="Imelysin-like_IPPA"/>
    <property type="match status" value="1"/>
</dbReference>
<dbReference type="Pfam" id="PF09375">
    <property type="entry name" value="Peptidase_M75"/>
    <property type="match status" value="1"/>
</dbReference>
<dbReference type="EMBL" id="JAABLQ010000004">
    <property type="protein sequence ID" value="NBN80461.1"/>
    <property type="molecule type" value="Genomic_DNA"/>
</dbReference>
<keyword evidence="2 3" id="KW-0732">Signal</keyword>
<feature type="signal peptide" evidence="3">
    <location>
        <begin position="1"/>
        <end position="21"/>
    </location>
</feature>
<dbReference type="AlphaFoldDB" id="A0A7X5JBG1"/>
<protein>
    <recommendedName>
        <fullName evidence="4">Imelysin-like domain-containing protein</fullName>
    </recommendedName>
</protein>